<dbReference type="InParanoid" id="A0A194XDM7"/>
<evidence type="ECO:0000313" key="2">
    <source>
        <dbReference type="EMBL" id="KUJ18285.1"/>
    </source>
</evidence>
<dbReference type="GeneID" id="28817328"/>
<dbReference type="RefSeq" id="XP_018072640.1">
    <property type="nucleotide sequence ID" value="XM_018207602.1"/>
</dbReference>
<sequence length="126" mass="13643">MARSIGLGMRLACLERGTICSSLGFAPAASAISFTQNLDGIRSHATSHLQFDGWTTQICKTMSKMNDASAYALVRTFPSGMSDMGTGPSRGRSGLGGLRTEGSPHGFVSQELRGRSRWRGWWSRSR</sequence>
<gene>
    <name evidence="2" type="ORF">LY89DRAFT_44936</name>
</gene>
<accession>A0A194XDM7</accession>
<proteinExistence type="predicted"/>
<evidence type="ECO:0000313" key="3">
    <source>
        <dbReference type="Proteomes" id="UP000070700"/>
    </source>
</evidence>
<protein>
    <submittedName>
        <fullName evidence="2">Uncharacterized protein</fullName>
    </submittedName>
</protein>
<organism evidence="2 3">
    <name type="scientific">Mollisia scopiformis</name>
    <name type="common">Conifer needle endophyte fungus</name>
    <name type="synonym">Phialocephala scopiformis</name>
    <dbReference type="NCBI Taxonomy" id="149040"/>
    <lineage>
        <taxon>Eukaryota</taxon>
        <taxon>Fungi</taxon>
        <taxon>Dikarya</taxon>
        <taxon>Ascomycota</taxon>
        <taxon>Pezizomycotina</taxon>
        <taxon>Leotiomycetes</taxon>
        <taxon>Helotiales</taxon>
        <taxon>Mollisiaceae</taxon>
        <taxon>Mollisia</taxon>
    </lineage>
</organism>
<reference evidence="2 3" key="1">
    <citation type="submission" date="2015-10" db="EMBL/GenBank/DDBJ databases">
        <title>Full genome of DAOMC 229536 Phialocephala scopiformis, a fungal endophyte of spruce producing the potent anti-insectan compound rugulosin.</title>
        <authorList>
            <consortium name="DOE Joint Genome Institute"/>
            <person name="Walker A.K."/>
            <person name="Frasz S.L."/>
            <person name="Seifert K.A."/>
            <person name="Miller J.D."/>
            <person name="Mondo S.J."/>
            <person name="Labutti K."/>
            <person name="Lipzen A."/>
            <person name="Dockter R."/>
            <person name="Kennedy M."/>
            <person name="Grigoriev I.V."/>
            <person name="Spatafora J.W."/>
        </authorList>
    </citation>
    <scope>NUCLEOTIDE SEQUENCE [LARGE SCALE GENOMIC DNA]</scope>
    <source>
        <strain evidence="2 3">CBS 120377</strain>
    </source>
</reference>
<dbReference type="KEGG" id="psco:LY89DRAFT_44936"/>
<evidence type="ECO:0000256" key="1">
    <source>
        <dbReference type="SAM" id="MobiDB-lite"/>
    </source>
</evidence>
<name>A0A194XDM7_MOLSC</name>
<dbReference type="AlphaFoldDB" id="A0A194XDM7"/>
<dbReference type="EMBL" id="KQ947413">
    <property type="protein sequence ID" value="KUJ18285.1"/>
    <property type="molecule type" value="Genomic_DNA"/>
</dbReference>
<dbReference type="Proteomes" id="UP000070700">
    <property type="component" value="Unassembled WGS sequence"/>
</dbReference>
<keyword evidence="3" id="KW-1185">Reference proteome</keyword>
<feature type="region of interest" description="Disordered" evidence="1">
    <location>
        <begin position="82"/>
        <end position="111"/>
    </location>
</feature>